<dbReference type="PANTHER" id="PTHR30111">
    <property type="entry name" value="33 KDA CHAPERONIN"/>
    <property type="match status" value="1"/>
</dbReference>
<dbReference type="SUPFAM" id="SSF118352">
    <property type="entry name" value="HSP33 redox switch-like"/>
    <property type="match status" value="1"/>
</dbReference>
<dbReference type="InterPro" id="IPR000397">
    <property type="entry name" value="Heat_shock_Hsp33"/>
</dbReference>
<gene>
    <name evidence="6 7" type="primary">hslO</name>
    <name evidence="7" type="ORF">GCM10023116_27140</name>
</gene>
<comment type="similarity">
    <text evidence="6">Belongs to the HSP33 family.</text>
</comment>
<dbReference type="SUPFAM" id="SSF64397">
    <property type="entry name" value="Hsp33 domain"/>
    <property type="match status" value="1"/>
</dbReference>
<comment type="function">
    <text evidence="6">Redox regulated molecular chaperone. Protects both thermally unfolding and oxidatively damaged proteins from irreversible aggregation. Plays an important role in the bacterial defense system toward oxidative stress.</text>
</comment>
<dbReference type="HAMAP" id="MF_00117">
    <property type="entry name" value="HslO"/>
    <property type="match status" value="1"/>
</dbReference>
<dbReference type="Pfam" id="PF01430">
    <property type="entry name" value="HSP33"/>
    <property type="match status" value="1"/>
</dbReference>
<keyword evidence="2 6" id="KW-0862">Zinc</keyword>
<dbReference type="Gene3D" id="3.55.30.10">
    <property type="entry name" value="Hsp33 domain"/>
    <property type="match status" value="1"/>
</dbReference>
<proteinExistence type="inferred from homology"/>
<dbReference type="Gene3D" id="3.90.1280.10">
    <property type="entry name" value="HSP33 redox switch-like"/>
    <property type="match status" value="1"/>
</dbReference>
<dbReference type="EMBL" id="BAABFL010000395">
    <property type="protein sequence ID" value="GAA4650431.1"/>
    <property type="molecule type" value="Genomic_DNA"/>
</dbReference>
<dbReference type="Gene3D" id="1.10.287.480">
    <property type="entry name" value="helix hairpin bin"/>
    <property type="match status" value="1"/>
</dbReference>
<name>A0ABP8V3Q1_9GAMM</name>
<sequence length="293" mass="32868">MTIPDTAQRFLFENTDIRGERVGLSSSLQAAFEPHAYPQAIRSLLGEIAAAAVLLSTTLKFQGTMSLQARSNGPVSVLMVECTDQRTFRAIARWKEEPADNADLQALLPDGQLVITVDPVKGKRYQGIVPLEHPTLADCFAQYFQQSEQLPTSVWLASDGDNASGFLLQALPATVEKDEKVREERWSHLTTLAHTLTDEELLSVETETLLHRLFHEEDIRLFDAEPVSYRCTCSRERTATALQTVDRRELEDILAEQGEINMDCQFCNTRYSFSADEVADLLAPRQTSPRTLH</sequence>
<comment type="subcellular location">
    <subcellularLocation>
        <location evidence="6">Cytoplasm</location>
    </subcellularLocation>
</comment>
<dbReference type="CDD" id="cd00498">
    <property type="entry name" value="Hsp33"/>
    <property type="match status" value="1"/>
</dbReference>
<evidence type="ECO:0000256" key="1">
    <source>
        <dbReference type="ARBA" id="ARBA00022490"/>
    </source>
</evidence>
<evidence type="ECO:0000256" key="6">
    <source>
        <dbReference type="HAMAP-Rule" id="MF_00117"/>
    </source>
</evidence>
<keyword evidence="4 6" id="KW-0143">Chaperone</keyword>
<dbReference type="NCBIfam" id="NF001033">
    <property type="entry name" value="PRK00114.1"/>
    <property type="match status" value="1"/>
</dbReference>
<organism evidence="7 8">
    <name type="scientific">Kistimonas scapharcae</name>
    <dbReference type="NCBI Taxonomy" id="1036133"/>
    <lineage>
        <taxon>Bacteria</taxon>
        <taxon>Pseudomonadati</taxon>
        <taxon>Pseudomonadota</taxon>
        <taxon>Gammaproteobacteria</taxon>
        <taxon>Oceanospirillales</taxon>
        <taxon>Endozoicomonadaceae</taxon>
        <taxon>Kistimonas</taxon>
    </lineage>
</organism>
<dbReference type="PANTHER" id="PTHR30111:SF1">
    <property type="entry name" value="33 KDA CHAPERONIN"/>
    <property type="match status" value="1"/>
</dbReference>
<evidence type="ECO:0000256" key="3">
    <source>
        <dbReference type="ARBA" id="ARBA00023157"/>
    </source>
</evidence>
<dbReference type="RefSeq" id="WP_345196608.1">
    <property type="nucleotide sequence ID" value="NZ_BAABFL010000395.1"/>
</dbReference>
<evidence type="ECO:0000313" key="7">
    <source>
        <dbReference type="EMBL" id="GAA4650431.1"/>
    </source>
</evidence>
<dbReference type="Proteomes" id="UP001500604">
    <property type="component" value="Unassembled WGS sequence"/>
</dbReference>
<comment type="PTM">
    <text evidence="6">Under oxidizing conditions two disulfide bonds are formed involving the reactive cysteines. Under reducing conditions zinc is bound to the reactive cysteines and the protein is inactive.</text>
</comment>
<protein>
    <recommendedName>
        <fullName evidence="6">33 kDa chaperonin</fullName>
    </recommendedName>
    <alternativeName>
        <fullName evidence="6">Heat shock protein 33 homolog</fullName>
        <shortName evidence="6">HSP33</shortName>
    </alternativeName>
</protein>
<dbReference type="InterPro" id="IPR023212">
    <property type="entry name" value="Hsp33_helix_hairpin_bin_dom_sf"/>
</dbReference>
<keyword evidence="3 6" id="KW-1015">Disulfide bond</keyword>
<dbReference type="InterPro" id="IPR016153">
    <property type="entry name" value="Heat_shock_Hsp33_N"/>
</dbReference>
<accession>A0ABP8V3Q1</accession>
<keyword evidence="5 6" id="KW-0676">Redox-active center</keyword>
<keyword evidence="1 6" id="KW-0963">Cytoplasm</keyword>
<evidence type="ECO:0000256" key="2">
    <source>
        <dbReference type="ARBA" id="ARBA00022833"/>
    </source>
</evidence>
<dbReference type="InterPro" id="IPR016154">
    <property type="entry name" value="Heat_shock_Hsp33_C"/>
</dbReference>
<keyword evidence="8" id="KW-1185">Reference proteome</keyword>
<evidence type="ECO:0000256" key="4">
    <source>
        <dbReference type="ARBA" id="ARBA00023186"/>
    </source>
</evidence>
<feature type="disulfide bond" description="Redox-active" evidence="6">
    <location>
        <begin position="264"/>
        <end position="267"/>
    </location>
</feature>
<evidence type="ECO:0000313" key="8">
    <source>
        <dbReference type="Proteomes" id="UP001500604"/>
    </source>
</evidence>
<dbReference type="PIRSF" id="PIRSF005261">
    <property type="entry name" value="Heat_shock_Hsp33"/>
    <property type="match status" value="1"/>
</dbReference>
<feature type="disulfide bond" description="Redox-active" evidence="6">
    <location>
        <begin position="231"/>
        <end position="233"/>
    </location>
</feature>
<evidence type="ECO:0000256" key="5">
    <source>
        <dbReference type="ARBA" id="ARBA00023284"/>
    </source>
</evidence>
<comment type="caution">
    <text evidence="7">The sequence shown here is derived from an EMBL/GenBank/DDBJ whole genome shotgun (WGS) entry which is preliminary data.</text>
</comment>
<reference evidence="8" key="1">
    <citation type="journal article" date="2019" name="Int. J. Syst. Evol. Microbiol.">
        <title>The Global Catalogue of Microorganisms (GCM) 10K type strain sequencing project: providing services to taxonomists for standard genome sequencing and annotation.</title>
        <authorList>
            <consortium name="The Broad Institute Genomics Platform"/>
            <consortium name="The Broad Institute Genome Sequencing Center for Infectious Disease"/>
            <person name="Wu L."/>
            <person name="Ma J."/>
        </authorList>
    </citation>
    <scope>NUCLEOTIDE SEQUENCE [LARGE SCALE GENOMIC DNA]</scope>
    <source>
        <strain evidence="8">JCM 17805</strain>
    </source>
</reference>